<dbReference type="PANTHER" id="PTHR47245">
    <property type="entry name" value="PEPTIDYLPROLYL ISOMERASE"/>
    <property type="match status" value="1"/>
</dbReference>
<dbReference type="InterPro" id="IPR027304">
    <property type="entry name" value="Trigger_fact/SurA_dom_sf"/>
</dbReference>
<dbReference type="InterPro" id="IPR000297">
    <property type="entry name" value="PPIase_PpiC"/>
</dbReference>
<evidence type="ECO:0000313" key="9">
    <source>
        <dbReference type="Proteomes" id="UP000239735"/>
    </source>
</evidence>
<evidence type="ECO:0000259" key="7">
    <source>
        <dbReference type="PROSITE" id="PS50198"/>
    </source>
</evidence>
<organism evidence="8 9">
    <name type="scientific">Candidatus Sulfuritelmatomonas gaucii</name>
    <dbReference type="NCBI Taxonomy" id="2043161"/>
    <lineage>
        <taxon>Bacteria</taxon>
        <taxon>Pseudomonadati</taxon>
        <taxon>Acidobacteriota</taxon>
        <taxon>Terriglobia</taxon>
        <taxon>Terriglobales</taxon>
        <taxon>Acidobacteriaceae</taxon>
        <taxon>Candidatus Sulfuritelmatomonas</taxon>
    </lineage>
</organism>
<evidence type="ECO:0000256" key="1">
    <source>
        <dbReference type="ARBA" id="ARBA00000971"/>
    </source>
</evidence>
<dbReference type="EMBL" id="OKRB01000086">
    <property type="protein sequence ID" value="SPE20943.1"/>
    <property type="molecule type" value="Genomic_DNA"/>
</dbReference>
<evidence type="ECO:0000256" key="2">
    <source>
        <dbReference type="ARBA" id="ARBA00013194"/>
    </source>
</evidence>
<dbReference type="Pfam" id="PF13624">
    <property type="entry name" value="SurA_N_3"/>
    <property type="match status" value="1"/>
</dbReference>
<accession>A0A2N9LCT7</accession>
<evidence type="ECO:0000256" key="3">
    <source>
        <dbReference type="ARBA" id="ARBA00022729"/>
    </source>
</evidence>
<proteinExistence type="predicted"/>
<dbReference type="PANTHER" id="PTHR47245:SF1">
    <property type="entry name" value="FOLDASE PROTEIN PRSA"/>
    <property type="match status" value="1"/>
</dbReference>
<sequence length="357" mass="39884">MQVASNFHAHFSFAALVLIGGALFPALTGCHRSPSADVVATVNGKEILRADLERNYQISLGDNPQKPSPQEAEIGRLNVLRQMIQEEILDQQAAKLNLTASDEDVNARLTEIKAPYTEDQFYNMLKQRNLTLDEFKHDLRRQLTETKLINKEIESKINITDKQIADFYEQNKAGFNVVEPQFHLAQIVVATTPSQQAGGLQDNKATSEADAKKKIDALYSRLESGQDFANVAMQFSEDPRTASSGGDMGIVAESTLRSDPEVYNAIGKLKPDQFTDILPMYDSSPGHKVAYYAIYKLIAREPAGQRLLTDPNVRQTIHQTLHDAQKQLLQTAYIEKLQDDARVHNYLAEEILKQGGQ</sequence>
<evidence type="ECO:0000256" key="6">
    <source>
        <dbReference type="PROSITE-ProRule" id="PRU00278"/>
    </source>
</evidence>
<dbReference type="PROSITE" id="PS01096">
    <property type="entry name" value="PPIC_PPIASE_1"/>
    <property type="match status" value="1"/>
</dbReference>
<dbReference type="Gene3D" id="3.10.50.40">
    <property type="match status" value="1"/>
</dbReference>
<dbReference type="AlphaFoldDB" id="A0A2N9LCT7"/>
<dbReference type="EC" id="5.2.1.8" evidence="2"/>
<gene>
    <name evidence="8" type="ORF">SBA5_30148</name>
</gene>
<dbReference type="Gene3D" id="1.10.4030.10">
    <property type="entry name" value="Porin chaperone SurA, peptide-binding domain"/>
    <property type="match status" value="1"/>
</dbReference>
<dbReference type="InterPro" id="IPR050245">
    <property type="entry name" value="PrsA_foldase"/>
</dbReference>
<comment type="catalytic activity">
    <reaction evidence="1">
        <text>[protein]-peptidylproline (omega=180) = [protein]-peptidylproline (omega=0)</text>
        <dbReference type="Rhea" id="RHEA:16237"/>
        <dbReference type="Rhea" id="RHEA-COMP:10747"/>
        <dbReference type="Rhea" id="RHEA-COMP:10748"/>
        <dbReference type="ChEBI" id="CHEBI:83833"/>
        <dbReference type="ChEBI" id="CHEBI:83834"/>
        <dbReference type="EC" id="5.2.1.8"/>
    </reaction>
</comment>
<protein>
    <recommendedName>
        <fullName evidence="2">peptidylprolyl isomerase</fullName>
        <ecNumber evidence="2">5.2.1.8</ecNumber>
    </recommendedName>
</protein>
<evidence type="ECO:0000313" key="8">
    <source>
        <dbReference type="EMBL" id="SPE20943.1"/>
    </source>
</evidence>
<dbReference type="PROSITE" id="PS50198">
    <property type="entry name" value="PPIC_PPIASE_2"/>
    <property type="match status" value="1"/>
</dbReference>
<dbReference type="InterPro" id="IPR023058">
    <property type="entry name" value="PPIase_PpiC_CS"/>
</dbReference>
<reference evidence="9" key="1">
    <citation type="submission" date="2018-02" db="EMBL/GenBank/DDBJ databases">
        <authorList>
            <person name="Hausmann B."/>
        </authorList>
    </citation>
    <scope>NUCLEOTIDE SEQUENCE [LARGE SCALE GENOMIC DNA]</scope>
    <source>
        <strain evidence="9">Peat soil MAG SbA5</strain>
    </source>
</reference>
<dbReference type="SUPFAM" id="SSF109998">
    <property type="entry name" value="Triger factor/SurA peptide-binding domain-like"/>
    <property type="match status" value="1"/>
</dbReference>
<dbReference type="GO" id="GO:0003755">
    <property type="term" value="F:peptidyl-prolyl cis-trans isomerase activity"/>
    <property type="evidence" value="ECO:0007669"/>
    <property type="project" value="UniProtKB-KW"/>
</dbReference>
<keyword evidence="3" id="KW-0732">Signal</keyword>
<evidence type="ECO:0000256" key="5">
    <source>
        <dbReference type="ARBA" id="ARBA00023235"/>
    </source>
</evidence>
<dbReference type="InterPro" id="IPR046357">
    <property type="entry name" value="PPIase_dom_sf"/>
</dbReference>
<evidence type="ECO:0000256" key="4">
    <source>
        <dbReference type="ARBA" id="ARBA00023110"/>
    </source>
</evidence>
<dbReference type="Proteomes" id="UP000239735">
    <property type="component" value="Unassembled WGS sequence"/>
</dbReference>
<dbReference type="SUPFAM" id="SSF54534">
    <property type="entry name" value="FKBP-like"/>
    <property type="match status" value="1"/>
</dbReference>
<name>A0A2N9LCT7_9BACT</name>
<dbReference type="Pfam" id="PF00639">
    <property type="entry name" value="Rotamase"/>
    <property type="match status" value="1"/>
</dbReference>
<keyword evidence="5 6" id="KW-0413">Isomerase</keyword>
<feature type="domain" description="PpiC" evidence="7">
    <location>
        <begin position="179"/>
        <end position="293"/>
    </location>
</feature>
<keyword evidence="4 6" id="KW-0697">Rotamase</keyword>